<dbReference type="GO" id="GO:0006817">
    <property type="term" value="P:phosphate ion transport"/>
    <property type="evidence" value="ECO:0007669"/>
    <property type="project" value="TreeGrafter"/>
</dbReference>
<organism evidence="9 14">
    <name type="scientific">Plasmodium chabaudi chabaudi</name>
    <dbReference type="NCBI Taxonomy" id="31271"/>
    <lineage>
        <taxon>Eukaryota</taxon>
        <taxon>Sar</taxon>
        <taxon>Alveolata</taxon>
        <taxon>Apicomplexa</taxon>
        <taxon>Aconoidasida</taxon>
        <taxon>Haemosporida</taxon>
        <taxon>Plasmodiidae</taxon>
        <taxon>Plasmodium</taxon>
        <taxon>Plasmodium (Vinckeia)</taxon>
    </lineage>
</organism>
<evidence type="ECO:0000259" key="8">
    <source>
        <dbReference type="PROSITE" id="PS51382"/>
    </source>
</evidence>
<dbReference type="EMBL" id="LK022878">
    <property type="protein sequence ID" value="VTZ66246.1"/>
    <property type="molecule type" value="Genomic_DNA"/>
</dbReference>
<accession>A0A077TGT9</accession>
<reference evidence="13 14" key="3">
    <citation type="submission" date="2016-08" db="EMBL/GenBank/DDBJ databases">
        <authorList>
            <consortium name="Pathogen Informatics"/>
        </authorList>
    </citation>
    <scope>NUCLEOTIDE SEQUENCE [LARGE SCALE GENOMIC DNA]</scope>
    <source>
        <strain evidence="9 14">AJ</strain>
        <strain evidence="11">AS</strain>
        <strain evidence="10 13">CB</strain>
    </source>
</reference>
<feature type="transmembrane region" description="Helical" evidence="6">
    <location>
        <begin position="279"/>
        <end position="305"/>
    </location>
</feature>
<sequence length="633" mass="75648">MKFAEKLKHLKVKSWDNKYINYKFLKKIIKKKVNPEIKALYDRIDKNDEQILEVCKLVNLDNSLTNQKDKKKKNETENEEINYTYLFFYVLQNYINMVKEHYENEYKYLNEKIDEIVFFLESDKVNLKDMESLKNKCLNIYNLFDILTNYLNINVLAVYKILKKKTKKEKLSTSLDLYQKYCNNLHQISREETFNEKIKSTFLLIQKKIGDNCDKLDFLNFKIYLKSKIENLGQYKGTIIILCAILITLIINTIILLYININEININTILSILPIYRLIYVLNFFFLFIFGSFLFMQVYGVNFTYILDLNKKIVDEYYYLINYVIFLLFLTTVSLLVFLLDVLFKLNIFSNIILHVVILCILLVCTTIFPFNFYKYKENNFLFSSLLRVLMSGFFLVNSVNLLDNIMGDILTSLSKTFSDVQYILCFFLSGMDTTAPAKCPIIESYINPILVGMPFYLRFCQCLIRYNNERQTIHIYNMLKYISGICIVICTSFNWAYFGLDIYTSKIILICAYVIGSTYMYIWDVYCDWGLLKEYNYLLRKNNNLMYPPQYYYFAGFFNLIFRLTWAVTIMPINIFPNKEINFFLITFFLMFIEVLRRSIWICFRLENEHVTNASRYRAILWVPKMTKAKEY</sequence>
<reference evidence="11" key="2">
    <citation type="submission" date="2014-05" db="EMBL/GenBank/DDBJ databases">
        <authorList>
            <person name="Aslett M.A."/>
            <person name="De Silva N."/>
        </authorList>
    </citation>
    <scope>NUCLEOTIDE SEQUENCE</scope>
    <source>
        <strain evidence="11">AS</strain>
    </source>
</reference>
<feature type="transmembrane region" description="Helical" evidence="6">
    <location>
        <begin position="238"/>
        <end position="259"/>
    </location>
</feature>
<comment type="subcellular location">
    <subcellularLocation>
        <location evidence="1">Membrane</location>
        <topology evidence="1">Multi-pass membrane protein</topology>
    </subcellularLocation>
</comment>
<dbReference type="Pfam" id="PF03124">
    <property type="entry name" value="EXS"/>
    <property type="match status" value="1"/>
</dbReference>
<feature type="transmembrane region" description="Helical" evidence="6">
    <location>
        <begin position="317"/>
        <end position="340"/>
    </location>
</feature>
<feature type="transmembrane region" description="Helical" evidence="6">
    <location>
        <begin position="140"/>
        <end position="162"/>
    </location>
</feature>
<dbReference type="EMBL" id="LT608167">
    <property type="protein sequence ID" value="SCM19116.1"/>
    <property type="molecule type" value="Genomic_DNA"/>
</dbReference>
<dbReference type="VEuPathDB" id="PlasmoDB:PCHAS_0106600"/>
<dbReference type="InterPro" id="IPR004342">
    <property type="entry name" value="EXS_C"/>
</dbReference>
<keyword evidence="12" id="KW-1185">Reference proteome</keyword>
<dbReference type="PROSITE" id="PS51382">
    <property type="entry name" value="SPX"/>
    <property type="match status" value="1"/>
</dbReference>
<protein>
    <submittedName>
        <fullName evidence="9">G-protein associated signal transduction protein, putative</fullName>
    </submittedName>
</protein>
<feature type="transmembrane region" description="Helical" evidence="6">
    <location>
        <begin position="552"/>
        <end position="576"/>
    </location>
</feature>
<dbReference type="PANTHER" id="PTHR10783">
    <property type="entry name" value="XENOTROPIC AND POLYTROPIC RETROVIRUS RECEPTOR 1-RELATED"/>
    <property type="match status" value="1"/>
</dbReference>
<evidence type="ECO:0000259" key="7">
    <source>
        <dbReference type="PROSITE" id="PS51380"/>
    </source>
</evidence>
<evidence type="ECO:0000256" key="4">
    <source>
        <dbReference type="ARBA" id="ARBA00022989"/>
    </source>
</evidence>
<feature type="transmembrane region" description="Helical" evidence="6">
    <location>
        <begin position="446"/>
        <end position="467"/>
    </location>
</feature>
<feature type="transmembrane region" description="Helical" evidence="6">
    <location>
        <begin position="352"/>
        <end position="374"/>
    </location>
</feature>
<dbReference type="Proteomes" id="UP000071118">
    <property type="component" value="Chromosome 1"/>
</dbReference>
<name>A0A077TGT9_PLACU</name>
<keyword evidence="3 6" id="KW-0812">Transmembrane</keyword>
<feature type="transmembrane region" description="Helical" evidence="6">
    <location>
        <begin position="582"/>
        <end position="598"/>
    </location>
</feature>
<keyword evidence="5 6" id="KW-0472">Membrane</keyword>
<reference evidence="11 12" key="1">
    <citation type="journal article" date="2014" name="BMC Biol.">
        <title>A comprehensive evaluation of rodent malaria parasite genomes and gene expression.</title>
        <authorList>
            <person name="Otto T.D."/>
            <person name="Bohme U."/>
            <person name="Jackson A.P."/>
            <person name="Hunt M."/>
            <person name="Franke-Fayard B."/>
            <person name="Hoeijmakers W.A."/>
            <person name="Religa A.A."/>
            <person name="Robertson L."/>
            <person name="Sanders M."/>
            <person name="Ogun S.A."/>
            <person name="Cunningham D."/>
            <person name="Erhart A."/>
            <person name="Billker O."/>
            <person name="Khan S.M."/>
            <person name="Stunnenberg H.G."/>
            <person name="Langhorne J."/>
            <person name="Holder A.A."/>
            <person name="Waters A.P."/>
            <person name="Newbold C.I."/>
            <person name="Pain A."/>
            <person name="Berriman M."/>
            <person name="Janse C.J."/>
        </authorList>
    </citation>
    <scope>NUCLEOTIDE SEQUENCE [LARGE SCALE GENOMIC DNA]</scope>
    <source>
        <strain evidence="11 12">AS</strain>
    </source>
</reference>
<dbReference type="Proteomes" id="UP000507163">
    <property type="component" value="Chromosome 1"/>
</dbReference>
<evidence type="ECO:0000313" key="11">
    <source>
        <dbReference type="EMBL" id="VTZ66246.1"/>
    </source>
</evidence>
<evidence type="ECO:0000256" key="2">
    <source>
        <dbReference type="ARBA" id="ARBA00009665"/>
    </source>
</evidence>
<dbReference type="GO" id="GO:0016036">
    <property type="term" value="P:cellular response to phosphate starvation"/>
    <property type="evidence" value="ECO:0007669"/>
    <property type="project" value="TreeGrafter"/>
</dbReference>
<evidence type="ECO:0000313" key="12">
    <source>
        <dbReference type="Proteomes" id="UP000071118"/>
    </source>
</evidence>
<dbReference type="GO" id="GO:0005794">
    <property type="term" value="C:Golgi apparatus"/>
    <property type="evidence" value="ECO:0007669"/>
    <property type="project" value="TreeGrafter"/>
</dbReference>
<proteinExistence type="inferred from homology"/>
<dbReference type="GO" id="GO:0005886">
    <property type="term" value="C:plasma membrane"/>
    <property type="evidence" value="ECO:0007669"/>
    <property type="project" value="TreeGrafter"/>
</dbReference>
<dbReference type="EMBL" id="LT608153">
    <property type="protein sequence ID" value="SCN58669.1"/>
    <property type="molecule type" value="Genomic_DNA"/>
</dbReference>
<evidence type="ECO:0000256" key="6">
    <source>
        <dbReference type="SAM" id="Phobius"/>
    </source>
</evidence>
<dbReference type="PROSITE" id="PS51380">
    <property type="entry name" value="EXS"/>
    <property type="match status" value="1"/>
</dbReference>
<dbReference type="GeneID" id="3492525"/>
<dbReference type="KEGG" id="pcb:PCHAS_0106600"/>
<evidence type="ECO:0000256" key="1">
    <source>
        <dbReference type="ARBA" id="ARBA00004141"/>
    </source>
</evidence>
<evidence type="ECO:0000313" key="9">
    <source>
        <dbReference type="EMBL" id="SCM19116.1"/>
    </source>
</evidence>
<dbReference type="GO" id="GO:0000822">
    <property type="term" value="F:inositol hexakisphosphate binding"/>
    <property type="evidence" value="ECO:0007669"/>
    <property type="project" value="TreeGrafter"/>
</dbReference>
<evidence type="ECO:0000256" key="5">
    <source>
        <dbReference type="ARBA" id="ARBA00023136"/>
    </source>
</evidence>
<feature type="transmembrane region" description="Helical" evidence="6">
    <location>
        <begin position="504"/>
        <end position="524"/>
    </location>
</feature>
<evidence type="ECO:0000313" key="13">
    <source>
        <dbReference type="Proteomes" id="UP000195489"/>
    </source>
</evidence>
<keyword evidence="4 6" id="KW-1133">Transmembrane helix</keyword>
<feature type="transmembrane region" description="Helical" evidence="6">
    <location>
        <begin position="479"/>
        <end position="498"/>
    </location>
</feature>
<comment type="similarity">
    <text evidence="2">Belongs to the SYG1 (TC 2.A.94) family.</text>
</comment>
<dbReference type="InterPro" id="IPR004331">
    <property type="entry name" value="SPX_dom"/>
</dbReference>
<feature type="transmembrane region" description="Helical" evidence="6">
    <location>
        <begin position="381"/>
        <end position="403"/>
    </location>
</feature>
<dbReference type="OrthoDB" id="9970435at2759"/>
<evidence type="ECO:0000313" key="10">
    <source>
        <dbReference type="EMBL" id="SCN58669.1"/>
    </source>
</evidence>
<evidence type="ECO:0000256" key="3">
    <source>
        <dbReference type="ARBA" id="ARBA00022692"/>
    </source>
</evidence>
<dbReference type="PANTHER" id="PTHR10783:SF103">
    <property type="entry name" value="SOLUTE CARRIER FAMILY 53 MEMBER 1"/>
    <property type="match status" value="1"/>
</dbReference>
<evidence type="ECO:0000313" key="14">
    <source>
        <dbReference type="Proteomes" id="UP000507163"/>
    </source>
</evidence>
<dbReference type="Proteomes" id="UP000195489">
    <property type="component" value="Chromosome 1"/>
</dbReference>
<dbReference type="AlphaFoldDB" id="A0A077TGT9"/>
<feature type="domain" description="SPX" evidence="8">
    <location>
        <begin position="1"/>
        <end position="179"/>
    </location>
</feature>
<dbReference type="RefSeq" id="XP_016652989.1">
    <property type="nucleotide sequence ID" value="XM_016797842.1"/>
</dbReference>
<gene>
    <name evidence="9" type="ORF">PCHAJ_000010300</name>
    <name evidence="11" type="ORF">PCHAS_0106600</name>
    <name evidence="10" type="ORF">PCHCB_000010500</name>
</gene>
<feature type="domain" description="EXS" evidence="7">
    <location>
        <begin position="439"/>
        <end position="633"/>
    </location>
</feature>